<dbReference type="AlphaFoldDB" id="A0A1M5UY72"/>
<dbReference type="InterPro" id="IPR014975">
    <property type="entry name" value="DUF1836"/>
</dbReference>
<dbReference type="PANTHER" id="PTHR40056">
    <property type="entry name" value="HYPOTHETICAL CYTOSOLIC PROTEIN"/>
    <property type="match status" value="1"/>
</dbReference>
<proteinExistence type="predicted"/>
<dbReference type="PANTHER" id="PTHR40056:SF1">
    <property type="entry name" value="DUF1836 DOMAIN-CONTAINING PROTEIN"/>
    <property type="match status" value="1"/>
</dbReference>
<reference evidence="1 2" key="1">
    <citation type="submission" date="2016-11" db="EMBL/GenBank/DDBJ databases">
        <authorList>
            <person name="Jaros S."/>
            <person name="Januszkiewicz K."/>
            <person name="Wedrychowicz H."/>
        </authorList>
    </citation>
    <scope>NUCLEOTIDE SEQUENCE [LARGE SCALE GENOMIC DNA]</scope>
    <source>
        <strain evidence="1 2">DSM 3089</strain>
    </source>
</reference>
<name>A0A1M5UY72_9CLOT</name>
<evidence type="ECO:0008006" key="3">
    <source>
        <dbReference type="Google" id="ProtNLM"/>
    </source>
</evidence>
<dbReference type="RefSeq" id="WP_072830709.1">
    <property type="nucleotide sequence ID" value="NZ_FQXP01000004.1"/>
</dbReference>
<gene>
    <name evidence="1" type="ORF">SAMN02745196_00998</name>
</gene>
<dbReference type="Pfam" id="PF08876">
    <property type="entry name" value="DUF1836"/>
    <property type="match status" value="1"/>
</dbReference>
<protein>
    <recommendedName>
        <fullName evidence="3">DUF1836 domain-containing protein</fullName>
    </recommendedName>
</protein>
<accession>A0A1M5UY72</accession>
<organism evidence="1 2">
    <name type="scientific">Clostridium collagenovorans DSM 3089</name>
    <dbReference type="NCBI Taxonomy" id="1121306"/>
    <lineage>
        <taxon>Bacteria</taxon>
        <taxon>Bacillati</taxon>
        <taxon>Bacillota</taxon>
        <taxon>Clostridia</taxon>
        <taxon>Eubacteriales</taxon>
        <taxon>Clostridiaceae</taxon>
        <taxon>Clostridium</taxon>
    </lineage>
</organism>
<dbReference type="Proteomes" id="UP000184526">
    <property type="component" value="Unassembled WGS sequence"/>
</dbReference>
<sequence length="194" mass="23058">MDLNVLQEKFDKLNLEDKIVLEDIPDIDLYMDQVIQLFENKLGNSKRSEEDKILTKTMINNYAKGKLLMNVKNKKYSKEHLILMSVIYNLKKSLSINDIKTTLDKIVTTLDNEEEYPLREFYKAYLQQYDEDVKYAEKTIMDKFSNIEKKVNSEEKLSGEFEENFLLLCSLVNMSNIYKRMSEELIDDYFIKIK</sequence>
<dbReference type="EMBL" id="FQXP01000004">
    <property type="protein sequence ID" value="SHH67880.1"/>
    <property type="molecule type" value="Genomic_DNA"/>
</dbReference>
<evidence type="ECO:0000313" key="2">
    <source>
        <dbReference type="Proteomes" id="UP000184526"/>
    </source>
</evidence>
<dbReference type="STRING" id="1121306.SAMN02745196_00998"/>
<keyword evidence="2" id="KW-1185">Reference proteome</keyword>
<dbReference type="OrthoDB" id="3191472at2"/>
<evidence type="ECO:0000313" key="1">
    <source>
        <dbReference type="EMBL" id="SHH67880.1"/>
    </source>
</evidence>